<name>A0A9N8WLJ5_9GLOM</name>
<evidence type="ECO:0000256" key="1">
    <source>
        <dbReference type="SAM" id="MobiDB-lite"/>
    </source>
</evidence>
<keyword evidence="2" id="KW-0472">Membrane</keyword>
<evidence type="ECO:0000313" key="5">
    <source>
        <dbReference type="Proteomes" id="UP000789739"/>
    </source>
</evidence>
<feature type="signal peptide" evidence="3">
    <location>
        <begin position="1"/>
        <end position="22"/>
    </location>
</feature>
<keyword evidence="3" id="KW-0732">Signal</keyword>
<evidence type="ECO:0000256" key="2">
    <source>
        <dbReference type="SAM" id="Phobius"/>
    </source>
</evidence>
<gene>
    <name evidence="4" type="ORF">PBRASI_LOCUS2093</name>
</gene>
<accession>A0A9N8WLJ5</accession>
<reference evidence="4" key="1">
    <citation type="submission" date="2021-06" db="EMBL/GenBank/DDBJ databases">
        <authorList>
            <person name="Kallberg Y."/>
            <person name="Tangrot J."/>
            <person name="Rosling A."/>
        </authorList>
    </citation>
    <scope>NUCLEOTIDE SEQUENCE</scope>
    <source>
        <strain evidence="4">BR232B</strain>
    </source>
</reference>
<dbReference type="Proteomes" id="UP000789739">
    <property type="component" value="Unassembled WGS sequence"/>
</dbReference>
<protein>
    <submittedName>
        <fullName evidence="4">6210_t:CDS:1</fullName>
    </submittedName>
</protein>
<dbReference type="AlphaFoldDB" id="A0A9N8WLJ5"/>
<evidence type="ECO:0000313" key="4">
    <source>
        <dbReference type="EMBL" id="CAG8490774.1"/>
    </source>
</evidence>
<proteinExistence type="predicted"/>
<dbReference type="EMBL" id="CAJVPI010000154">
    <property type="protein sequence ID" value="CAG8490774.1"/>
    <property type="molecule type" value="Genomic_DNA"/>
</dbReference>
<comment type="caution">
    <text evidence="4">The sequence shown here is derived from an EMBL/GenBank/DDBJ whole genome shotgun (WGS) entry which is preliminary data.</text>
</comment>
<feature type="region of interest" description="Disordered" evidence="1">
    <location>
        <begin position="155"/>
        <end position="177"/>
    </location>
</feature>
<dbReference type="PROSITE" id="PS51257">
    <property type="entry name" value="PROKAR_LIPOPROTEIN"/>
    <property type="match status" value="1"/>
</dbReference>
<keyword evidence="5" id="KW-1185">Reference proteome</keyword>
<sequence length="202" mass="21397">MQNKLLFLLGVLLLIGVGCVSAETEKGTFILESTLTWYLCSAQNTTYIYYNAATTATGTPINNFGTINSGANYTVSSITEGFVTLLTTRSGVRDFLNPAVPNIVYNASLSCSDATVKTCEKASTVTKESWCLIVYNPTTERLLINAVLSTDMTNNVTSTTPSTTPTPSPVQKSAGQRSSGVETTVVSAIVGLMVAGILVAWV</sequence>
<feature type="transmembrane region" description="Helical" evidence="2">
    <location>
        <begin position="183"/>
        <end position="201"/>
    </location>
</feature>
<organism evidence="4 5">
    <name type="scientific">Paraglomus brasilianum</name>
    <dbReference type="NCBI Taxonomy" id="144538"/>
    <lineage>
        <taxon>Eukaryota</taxon>
        <taxon>Fungi</taxon>
        <taxon>Fungi incertae sedis</taxon>
        <taxon>Mucoromycota</taxon>
        <taxon>Glomeromycotina</taxon>
        <taxon>Glomeromycetes</taxon>
        <taxon>Paraglomerales</taxon>
        <taxon>Paraglomeraceae</taxon>
        <taxon>Paraglomus</taxon>
    </lineage>
</organism>
<feature type="chain" id="PRO_5040108955" evidence="3">
    <location>
        <begin position="23"/>
        <end position="202"/>
    </location>
</feature>
<evidence type="ECO:0000256" key="3">
    <source>
        <dbReference type="SAM" id="SignalP"/>
    </source>
</evidence>
<keyword evidence="2" id="KW-1133">Transmembrane helix</keyword>
<keyword evidence="2" id="KW-0812">Transmembrane</keyword>